<reference evidence="5 6" key="1">
    <citation type="journal article" date="2020" name="Nature">
        <title>Isolation of an archaeon at the prokaryote-eukaryote interface.</title>
        <authorList>
            <person name="Imachi H."/>
            <person name="Nobu M.K."/>
            <person name="Nakahara N."/>
            <person name="Morono Y."/>
            <person name="Ogawara M."/>
            <person name="Takaki Y."/>
            <person name="Takano Y."/>
            <person name="Uematsu K."/>
            <person name="Ikuta T."/>
            <person name="Ito M."/>
            <person name="Matsui Y."/>
            <person name="Miyazaki M."/>
            <person name="Murata K."/>
            <person name="Saito Y."/>
            <person name="Sakai S."/>
            <person name="Song C."/>
            <person name="Tasumi E."/>
            <person name="Yamanaka Y."/>
            <person name="Yamaguchi T."/>
            <person name="Kamagata Y."/>
            <person name="Tamaki H."/>
            <person name="Takai K."/>
        </authorList>
    </citation>
    <scope>NUCLEOTIDE SEQUENCE [LARGE SCALE GENOMIC DNA]</scope>
    <source>
        <strain evidence="5 6">MK-D1</strain>
    </source>
</reference>
<feature type="domain" description="6-phosphogluconate dehydrogenase NADP-binding" evidence="3">
    <location>
        <begin position="8"/>
        <end position="167"/>
    </location>
</feature>
<feature type="domain" description="3-hydroxyisobutyrate dehydrogenase-like NAD-binding" evidence="4">
    <location>
        <begin position="170"/>
        <end position="289"/>
    </location>
</feature>
<gene>
    <name evidence="5" type="ORF">DSAG12_02832</name>
</gene>
<dbReference type="SUPFAM" id="SSF48179">
    <property type="entry name" value="6-phosphogluconate dehydrogenase C-terminal domain-like"/>
    <property type="match status" value="1"/>
</dbReference>
<dbReference type="Pfam" id="PF03446">
    <property type="entry name" value="NAD_binding_2"/>
    <property type="match status" value="1"/>
</dbReference>
<dbReference type="GO" id="GO:0050661">
    <property type="term" value="F:NADP binding"/>
    <property type="evidence" value="ECO:0007669"/>
    <property type="project" value="InterPro"/>
</dbReference>
<name>A0A5B9DDY4_9ARCH</name>
<dbReference type="InterPro" id="IPR015815">
    <property type="entry name" value="HIBADH-related"/>
</dbReference>
<keyword evidence="6" id="KW-1185">Reference proteome</keyword>
<dbReference type="GO" id="GO:0051287">
    <property type="term" value="F:NAD binding"/>
    <property type="evidence" value="ECO:0007669"/>
    <property type="project" value="InterPro"/>
</dbReference>
<keyword evidence="2" id="KW-0520">NAD</keyword>
<evidence type="ECO:0000259" key="3">
    <source>
        <dbReference type="Pfam" id="PF03446"/>
    </source>
</evidence>
<dbReference type="RefSeq" id="WP_147663920.1">
    <property type="nucleotide sequence ID" value="NZ_CP042905.2"/>
</dbReference>
<sequence length="296" mass="32492">MIKRKFKKIGFVGTGIMGNPMCSHLLKSKYEIYLFNRSKEKAQNLVELGAHWCSNPKEVALRSELIITIVGYPKDVKNVYFGSDGIFEGIKPNSILVDMTTSEPRLAQEIFKKAEEKNVFSLDAPVSGGQKGAIGGNLAIMVGGSRDIFDLVLPIFEILGENIAYMGNAGTGQHTKMSNQILIASTMVGVIESLLYGYKAGINLDEIIDVIGKGAAASWSINNLGRQIASKNFDPGFYIKHFIKDMGIALQEAKNMNLSLPGLSLVYQFYIAAKAMGFKNLGTQGLYKVFERMNNI</sequence>
<dbReference type="AlphaFoldDB" id="A0A5B9DDY4"/>
<dbReference type="KEGG" id="psyt:DSAG12_02832"/>
<dbReference type="EC" id="1.1.-.-" evidence="5"/>
<organism evidence="5 6">
    <name type="scientific">Promethearchaeum syntrophicum</name>
    <dbReference type="NCBI Taxonomy" id="2594042"/>
    <lineage>
        <taxon>Archaea</taxon>
        <taxon>Promethearchaeati</taxon>
        <taxon>Promethearchaeota</taxon>
        <taxon>Promethearchaeia</taxon>
        <taxon>Promethearchaeales</taxon>
        <taxon>Promethearchaeaceae</taxon>
        <taxon>Promethearchaeum</taxon>
    </lineage>
</organism>
<dbReference type="InterPro" id="IPR036291">
    <property type="entry name" value="NAD(P)-bd_dom_sf"/>
</dbReference>
<proteinExistence type="predicted"/>
<dbReference type="GeneID" id="41330810"/>
<dbReference type="Gene3D" id="3.40.50.720">
    <property type="entry name" value="NAD(P)-binding Rossmann-like Domain"/>
    <property type="match status" value="1"/>
</dbReference>
<dbReference type="Pfam" id="PF14833">
    <property type="entry name" value="NAD_binding_11"/>
    <property type="match status" value="1"/>
</dbReference>
<evidence type="ECO:0000313" key="5">
    <source>
        <dbReference type="EMBL" id="QEE17000.1"/>
    </source>
</evidence>
<dbReference type="PANTHER" id="PTHR43060:SF15">
    <property type="entry name" value="3-HYDROXYISOBUTYRATE DEHYDROGENASE-LIKE 1, MITOCHONDRIAL-RELATED"/>
    <property type="match status" value="1"/>
</dbReference>
<dbReference type="InterPro" id="IPR006115">
    <property type="entry name" value="6PGDH_NADP-bd"/>
</dbReference>
<evidence type="ECO:0000259" key="4">
    <source>
        <dbReference type="Pfam" id="PF14833"/>
    </source>
</evidence>
<dbReference type="Proteomes" id="UP000321408">
    <property type="component" value="Chromosome"/>
</dbReference>
<evidence type="ECO:0000256" key="1">
    <source>
        <dbReference type="ARBA" id="ARBA00023002"/>
    </source>
</evidence>
<dbReference type="SUPFAM" id="SSF51735">
    <property type="entry name" value="NAD(P)-binding Rossmann-fold domains"/>
    <property type="match status" value="1"/>
</dbReference>
<evidence type="ECO:0000256" key="2">
    <source>
        <dbReference type="ARBA" id="ARBA00023027"/>
    </source>
</evidence>
<dbReference type="InterPro" id="IPR013328">
    <property type="entry name" value="6PGD_dom2"/>
</dbReference>
<reference evidence="5 6" key="2">
    <citation type="journal article" date="2024" name="Int. J. Syst. Evol. Microbiol.">
        <title>Promethearchaeum syntrophicum gen. nov., sp. nov., an anaerobic, obligately syntrophic archaeon, the first isolate of the lineage 'Asgard' archaea, and proposal of the new archaeal phylum Promethearchaeota phyl. nov. and kingdom Promethearchaeati regn. nov.</title>
        <authorList>
            <person name="Imachi H."/>
            <person name="Nobu M.K."/>
            <person name="Kato S."/>
            <person name="Takaki Y."/>
            <person name="Miyazaki M."/>
            <person name="Miyata M."/>
            <person name="Ogawara M."/>
            <person name="Saito Y."/>
            <person name="Sakai S."/>
            <person name="Tahara Y.O."/>
            <person name="Takano Y."/>
            <person name="Tasumi E."/>
            <person name="Uematsu K."/>
            <person name="Yoshimura T."/>
            <person name="Itoh T."/>
            <person name="Ohkuma M."/>
            <person name="Takai K."/>
        </authorList>
    </citation>
    <scope>NUCLEOTIDE SEQUENCE [LARGE SCALE GENOMIC DNA]</scope>
    <source>
        <strain evidence="5 6">MK-D1</strain>
    </source>
</reference>
<accession>A0A5B9DDY4</accession>
<dbReference type="OrthoDB" id="23890at2157"/>
<evidence type="ECO:0000313" key="6">
    <source>
        <dbReference type="Proteomes" id="UP000321408"/>
    </source>
</evidence>
<protein>
    <submittedName>
        <fullName evidence="5">NAD(P)-dependent oxidoreductase</fullName>
        <ecNumber evidence="5">1.1.-.-</ecNumber>
    </submittedName>
</protein>
<dbReference type="InterPro" id="IPR008927">
    <property type="entry name" value="6-PGluconate_DH-like_C_sf"/>
</dbReference>
<dbReference type="PANTHER" id="PTHR43060">
    <property type="entry name" value="3-HYDROXYISOBUTYRATE DEHYDROGENASE-LIKE 1, MITOCHONDRIAL-RELATED"/>
    <property type="match status" value="1"/>
</dbReference>
<dbReference type="Gene3D" id="1.10.1040.10">
    <property type="entry name" value="N-(1-d-carboxylethyl)-l-norvaline Dehydrogenase, domain 2"/>
    <property type="match status" value="1"/>
</dbReference>
<keyword evidence="1 5" id="KW-0560">Oxidoreductase</keyword>
<dbReference type="InterPro" id="IPR029154">
    <property type="entry name" value="HIBADH-like_NADP-bd"/>
</dbReference>
<dbReference type="PIRSF" id="PIRSF000103">
    <property type="entry name" value="HIBADH"/>
    <property type="match status" value="1"/>
</dbReference>
<dbReference type="EMBL" id="CP042905">
    <property type="protein sequence ID" value="QEE17000.1"/>
    <property type="molecule type" value="Genomic_DNA"/>
</dbReference>
<dbReference type="GO" id="GO:0016491">
    <property type="term" value="F:oxidoreductase activity"/>
    <property type="evidence" value="ECO:0007669"/>
    <property type="project" value="UniProtKB-KW"/>
</dbReference>